<sequence length="277" mass="30986">MNKLNTDLLKKYEWAIYDQSTVGLMMNALDSFATDDTLCQTAGEHGQLAIARTWVHDRTVVLGIQDSRLPYLEKGVQLLRQAGYNVIVRNSGGLAVVLDPGVLNVSLIFPDDKRIGIDEGYEAMVEFTKQLLSPYTDAIKDGEITESYCPGRYDLSIHGRKFAGISQRRLRGGIAVQIYLSVTGSGSERAELIRKFYNEAKRDVNTTIDYPTIVPEKMASLTECTGYSLDVATLTNDVLKTLHQYGKGLRAFELSGTDSERLQVNRAKIEKRNDKFF</sequence>
<dbReference type="GO" id="GO:0009107">
    <property type="term" value="P:lipoate biosynthetic process"/>
    <property type="evidence" value="ECO:0007669"/>
    <property type="project" value="UniProtKB-UniRule"/>
</dbReference>
<dbReference type="Proteomes" id="UP000551878">
    <property type="component" value="Unassembled WGS sequence"/>
</dbReference>
<evidence type="ECO:0000313" key="6">
    <source>
        <dbReference type="Proteomes" id="UP000551878"/>
    </source>
</evidence>
<dbReference type="GO" id="GO:0009249">
    <property type="term" value="P:protein lipoylation"/>
    <property type="evidence" value="ECO:0007669"/>
    <property type="project" value="UniProtKB-UniRule"/>
</dbReference>
<evidence type="ECO:0000313" key="5">
    <source>
        <dbReference type="EMBL" id="MBB5174131.1"/>
    </source>
</evidence>
<evidence type="ECO:0000256" key="1">
    <source>
        <dbReference type="ARBA" id="ARBA00022679"/>
    </source>
</evidence>
<organism evidence="5 6">
    <name type="scientific">Texcoconibacillus texcoconensis</name>
    <dbReference type="NCBI Taxonomy" id="1095777"/>
    <lineage>
        <taxon>Bacteria</taxon>
        <taxon>Bacillati</taxon>
        <taxon>Bacillota</taxon>
        <taxon>Bacilli</taxon>
        <taxon>Bacillales</taxon>
        <taxon>Bacillaceae</taxon>
        <taxon>Texcoconibacillus</taxon>
    </lineage>
</organism>
<dbReference type="PANTHER" id="PTHR43679">
    <property type="entry name" value="OCTANOYLTRANSFERASE LIPM-RELATED"/>
    <property type="match status" value="1"/>
</dbReference>
<comment type="catalytic activity">
    <reaction evidence="3">
        <text>N(6)-octanoyl-L-lysyl-[glycine-cleavage complex H protein] + L-lysyl-[lipoyl-carrier protein] = N(6)-octanoyl-L-lysyl-[lipoyl-carrier protein] + L-lysyl-[glycine-cleavage complex H protein]</text>
        <dbReference type="Rhea" id="RHEA:20213"/>
        <dbReference type="Rhea" id="RHEA-COMP:10500"/>
        <dbReference type="Rhea" id="RHEA-COMP:10501"/>
        <dbReference type="Rhea" id="RHEA-COMP:10503"/>
        <dbReference type="Rhea" id="RHEA-COMP:10504"/>
        <dbReference type="ChEBI" id="CHEBI:29969"/>
        <dbReference type="ChEBI" id="CHEBI:78809"/>
        <dbReference type="EC" id="2.3.1.204"/>
    </reaction>
</comment>
<comment type="miscellaneous">
    <text evidence="3">The reaction proceeds via a thioester-linked acyl-enzyme intermediate.</text>
</comment>
<protein>
    <recommendedName>
        <fullName evidence="3">Octanoyl-[GcvH]:protein N-octanoyltransferase</fullName>
        <ecNumber evidence="3">2.3.1.204</ecNumber>
    </recommendedName>
    <alternativeName>
        <fullName evidence="3">Octanoyl-[GcvH]:E2 amidotransferase</fullName>
    </alternativeName>
</protein>
<dbReference type="HAMAP" id="MF_02119">
    <property type="entry name" value="LipL"/>
    <property type="match status" value="1"/>
</dbReference>
<comment type="function">
    <text evidence="3">Catalyzes the amidotransfer (transamidation) of the octanoyl moiety from octanoyl-GcvH to the lipoyl domain of the E2 subunit of lipoate-dependent enzymes.</text>
</comment>
<feature type="domain" description="BPL/LPL catalytic" evidence="4">
    <location>
        <begin position="45"/>
        <end position="229"/>
    </location>
</feature>
<evidence type="ECO:0000256" key="2">
    <source>
        <dbReference type="ARBA" id="ARBA00023315"/>
    </source>
</evidence>
<comment type="pathway">
    <text evidence="3">Protein modification; protein lipoylation via endogenous pathway; protein N(6)-(lipoyl)lysine from octanoyl-[acyl-carrier-protein].</text>
</comment>
<dbReference type="InterPro" id="IPR024897">
    <property type="entry name" value="LipL"/>
</dbReference>
<comment type="similarity">
    <text evidence="3">Belongs to the octanoyltransferase LipL family.</text>
</comment>
<dbReference type="SUPFAM" id="SSF55681">
    <property type="entry name" value="Class II aaRS and biotin synthetases"/>
    <property type="match status" value="1"/>
</dbReference>
<dbReference type="EC" id="2.3.1.204" evidence="3"/>
<dbReference type="AlphaFoldDB" id="A0A840QS56"/>
<dbReference type="InterPro" id="IPR045864">
    <property type="entry name" value="aa-tRNA-synth_II/BPL/LPL"/>
</dbReference>
<dbReference type="Gene3D" id="3.30.930.10">
    <property type="entry name" value="Bira Bifunctional Protein, Domain 2"/>
    <property type="match status" value="1"/>
</dbReference>
<keyword evidence="1 3" id="KW-0808">Transferase</keyword>
<dbReference type="InterPro" id="IPR050664">
    <property type="entry name" value="Octanoyltrans_LipM/LipL"/>
</dbReference>
<dbReference type="PANTHER" id="PTHR43679:SF2">
    <property type="entry name" value="OCTANOYL-[GCVH]:PROTEIN N-OCTANOYLTRANSFERASE"/>
    <property type="match status" value="1"/>
</dbReference>
<dbReference type="GO" id="GO:0033819">
    <property type="term" value="F:lipoyl(octanoyl) transferase activity"/>
    <property type="evidence" value="ECO:0007669"/>
    <property type="project" value="InterPro"/>
</dbReference>
<proteinExistence type="inferred from homology"/>
<keyword evidence="2 3" id="KW-0012">Acyltransferase</keyword>
<dbReference type="Pfam" id="PF21948">
    <property type="entry name" value="LplA-B_cat"/>
    <property type="match status" value="1"/>
</dbReference>
<evidence type="ECO:0000259" key="4">
    <source>
        <dbReference type="PROSITE" id="PS51733"/>
    </source>
</evidence>
<comment type="caution">
    <text evidence="5">The sequence shown here is derived from an EMBL/GenBank/DDBJ whole genome shotgun (WGS) entry which is preliminary data.</text>
</comment>
<reference evidence="5 6" key="1">
    <citation type="submission" date="2020-08" db="EMBL/GenBank/DDBJ databases">
        <title>Genomic Encyclopedia of Type Strains, Phase IV (KMG-IV): sequencing the most valuable type-strain genomes for metagenomic binning, comparative biology and taxonomic classification.</title>
        <authorList>
            <person name="Goeker M."/>
        </authorList>
    </citation>
    <scope>NUCLEOTIDE SEQUENCE [LARGE SCALE GENOMIC DNA]</scope>
    <source>
        <strain evidence="5 6">DSM 24696</strain>
    </source>
</reference>
<gene>
    <name evidence="3" type="primary">lipL</name>
    <name evidence="5" type="ORF">HNQ41_002325</name>
</gene>
<keyword evidence="6" id="KW-1185">Reference proteome</keyword>
<dbReference type="RefSeq" id="WP_184664566.1">
    <property type="nucleotide sequence ID" value="NZ_JACHHB010000010.1"/>
</dbReference>
<evidence type="ECO:0000256" key="3">
    <source>
        <dbReference type="HAMAP-Rule" id="MF_02119"/>
    </source>
</evidence>
<feature type="site" description="Lowers pKa of active site Cys" evidence="3">
    <location>
        <position position="161"/>
    </location>
</feature>
<dbReference type="InterPro" id="IPR004143">
    <property type="entry name" value="BPL_LPL_catalytic"/>
</dbReference>
<name>A0A840QS56_9BACI</name>
<dbReference type="PROSITE" id="PS51733">
    <property type="entry name" value="BPL_LPL_CATALYTIC"/>
    <property type="match status" value="1"/>
</dbReference>
<dbReference type="CDD" id="cd16443">
    <property type="entry name" value="LplA"/>
    <property type="match status" value="1"/>
</dbReference>
<dbReference type="EMBL" id="JACHHB010000010">
    <property type="protein sequence ID" value="MBB5174131.1"/>
    <property type="molecule type" value="Genomic_DNA"/>
</dbReference>
<feature type="active site" description="Acyl-thioester intermediate" evidence="3">
    <location>
        <position position="149"/>
    </location>
</feature>
<accession>A0A840QS56</accession>